<organism evidence="2 3">
    <name type="scientific">Pseudoclavibacter chungangensis</name>
    <dbReference type="NCBI Taxonomy" id="587635"/>
    <lineage>
        <taxon>Bacteria</taxon>
        <taxon>Bacillati</taxon>
        <taxon>Actinomycetota</taxon>
        <taxon>Actinomycetes</taxon>
        <taxon>Micrococcales</taxon>
        <taxon>Microbacteriaceae</taxon>
        <taxon>Pseudoclavibacter</taxon>
    </lineage>
</organism>
<comment type="caution">
    <text evidence="2">The sequence shown here is derived from an EMBL/GenBank/DDBJ whole genome shotgun (WGS) entry which is preliminary data.</text>
</comment>
<evidence type="ECO:0000256" key="1">
    <source>
        <dbReference type="SAM" id="MobiDB-lite"/>
    </source>
</evidence>
<reference evidence="2 3" key="1">
    <citation type="submission" date="2019-09" db="EMBL/GenBank/DDBJ databases">
        <title>Phylogeny of genus Pseudoclavibacter and closely related genus.</title>
        <authorList>
            <person name="Li Y."/>
        </authorList>
    </citation>
    <scope>NUCLEOTIDE SEQUENCE [LARGE SCALE GENOMIC DNA]</scope>
    <source>
        <strain evidence="2 3">DSM 23821</strain>
    </source>
</reference>
<feature type="region of interest" description="Disordered" evidence="1">
    <location>
        <begin position="83"/>
        <end position="102"/>
    </location>
</feature>
<dbReference type="Proteomes" id="UP000467240">
    <property type="component" value="Unassembled WGS sequence"/>
</dbReference>
<gene>
    <name evidence="2" type="ORF">F8O01_05185</name>
</gene>
<dbReference type="EMBL" id="WBJZ01000005">
    <property type="protein sequence ID" value="KAB1659653.1"/>
    <property type="molecule type" value="Genomic_DNA"/>
</dbReference>
<evidence type="ECO:0000313" key="3">
    <source>
        <dbReference type="Proteomes" id="UP000467240"/>
    </source>
</evidence>
<proteinExistence type="predicted"/>
<dbReference type="AlphaFoldDB" id="A0A7J5BZ71"/>
<dbReference type="OrthoDB" id="5118949at2"/>
<evidence type="ECO:0000313" key="2">
    <source>
        <dbReference type="EMBL" id="KAB1659653.1"/>
    </source>
</evidence>
<sequence length="192" mass="21641">MIRKRRRNRETVIPYALTRDPESLVEEGLLLVTAAIRMRITNELIMRAIRHDEPFDRELLLDVARTEMATIASQKAAEAAVLEGAHARASRRSGRPAHSSDYQRDDLAALGLRRRIDEGIVEALAARSSDGEYLEHIIGQARTMAMDEMFRTRLSELQKRVASASQDPERAARIQGLGDDLRRLAEERRGAA</sequence>
<keyword evidence="3" id="KW-1185">Reference proteome</keyword>
<name>A0A7J5BZ71_9MICO</name>
<accession>A0A7J5BZ71</accession>
<protein>
    <recommendedName>
        <fullName evidence="4">Asparagine synthase</fullName>
    </recommendedName>
</protein>
<evidence type="ECO:0008006" key="4">
    <source>
        <dbReference type="Google" id="ProtNLM"/>
    </source>
</evidence>